<dbReference type="SUPFAM" id="SSF48452">
    <property type="entry name" value="TPR-like"/>
    <property type="match status" value="1"/>
</dbReference>
<evidence type="ECO:0008006" key="3">
    <source>
        <dbReference type="Google" id="ProtNLM"/>
    </source>
</evidence>
<protein>
    <recommendedName>
        <fullName evidence="3">F-box domain-containing protein</fullName>
    </recommendedName>
</protein>
<dbReference type="InterPro" id="IPR011990">
    <property type="entry name" value="TPR-like_helical_dom_sf"/>
</dbReference>
<dbReference type="Gene3D" id="3.80.10.10">
    <property type="entry name" value="Ribonuclease Inhibitor"/>
    <property type="match status" value="1"/>
</dbReference>
<evidence type="ECO:0000313" key="1">
    <source>
        <dbReference type="EMBL" id="KAJ8658043.1"/>
    </source>
</evidence>
<gene>
    <name evidence="1" type="ORF">O0I10_006314</name>
</gene>
<name>A0AAD7XYX8_9FUNG</name>
<dbReference type="Proteomes" id="UP001234581">
    <property type="component" value="Unassembled WGS sequence"/>
</dbReference>
<dbReference type="EMBL" id="JARTCD010000027">
    <property type="protein sequence ID" value="KAJ8658043.1"/>
    <property type="molecule type" value="Genomic_DNA"/>
</dbReference>
<comment type="caution">
    <text evidence="1">The sequence shown here is derived from an EMBL/GenBank/DDBJ whole genome shotgun (WGS) entry which is preliminary data.</text>
</comment>
<dbReference type="InterPro" id="IPR032675">
    <property type="entry name" value="LRR_dom_sf"/>
</dbReference>
<dbReference type="AlphaFoldDB" id="A0AAD7XYX8"/>
<accession>A0AAD7XYX8</accession>
<dbReference type="GeneID" id="83213725"/>
<dbReference type="Gene3D" id="1.25.40.10">
    <property type="entry name" value="Tetratricopeptide repeat domain"/>
    <property type="match status" value="1"/>
</dbReference>
<keyword evidence="2" id="KW-1185">Reference proteome</keyword>
<dbReference type="RefSeq" id="XP_058342956.1">
    <property type="nucleotide sequence ID" value="XM_058486344.1"/>
</dbReference>
<evidence type="ECO:0000313" key="2">
    <source>
        <dbReference type="Proteomes" id="UP001234581"/>
    </source>
</evidence>
<dbReference type="SUPFAM" id="SSF52047">
    <property type="entry name" value="RNI-like"/>
    <property type="match status" value="1"/>
</dbReference>
<dbReference type="PANTHER" id="PTHR38926:SF72">
    <property type="entry name" value="IM:7136021-RELATED"/>
    <property type="match status" value="1"/>
</dbReference>
<sequence>MTTSSMSDIPTISTQHNDSSNIIHQATMQFIQPGCQDINALEKRAKAFAYSARPGLALRDALEIIRLAPSSSIGHALTAGIHTQYGQHARAIHHYNEALNIEHDLIRRHEIEQSSRYSEQQLSKGVDFVCKLPFELVSSFILPPTLTITSHESLLYLHVSKAWRQRALQTAYLQFTRITKSARASMYLLVSYAAYIQHISLSDHASFAFQLVFRTSFPSLQSFHIHLSTKDDIYRLYEFLKTSGKSLKVIDLEGHVCVEIGTKTHYISQTVPLCLDMILQLCPNLESFNGTVVRLSPIACTYPKVKRLMIRYMVYTPSANKSTISANTSIALVKRFPSLKQLQLPSCHDSRALPVIHQYCPSLRSLEYGTRGDATVVDHGSLTINTPGLHSLSVDESCALRLEDLTWTLTRYSNTLVNINIRGHQAYRDDSTAALDPNARFEHLRNITFDFFAEDHSTSLLRLILQHASDARSLSTIPYNVDDADIYEILTRMQHLTSIECSAPSTTMIRLMEHHGTLRHASTLRNVAVGFDHDGELHEDMLNAIRRLPQLQCLSLNLNGCVLGDRFLAFMEMLSHECPCLEELELLSWHEIPPELIPKFRLYPRLKSLTLRSPDCWDECLLDLLHCPSLVSLYLLDANLPEEAADALAKVLTYIDVTEHYQSIVRNHIE</sequence>
<reference evidence="1 2" key="1">
    <citation type="submission" date="2023-03" db="EMBL/GenBank/DDBJ databases">
        <title>Genome sequence of Lichtheimia ornata CBS 291.66.</title>
        <authorList>
            <person name="Mohabir J.T."/>
            <person name="Shea T.P."/>
            <person name="Kurbessoian T."/>
            <person name="Berby B."/>
            <person name="Fontaine J."/>
            <person name="Livny J."/>
            <person name="Gnirke A."/>
            <person name="Stajich J.E."/>
            <person name="Cuomo C.A."/>
        </authorList>
    </citation>
    <scope>NUCLEOTIDE SEQUENCE [LARGE SCALE GENOMIC DNA]</scope>
    <source>
        <strain evidence="1">CBS 291.66</strain>
    </source>
</reference>
<dbReference type="PANTHER" id="PTHR38926">
    <property type="entry name" value="F-BOX DOMAIN CONTAINING PROTEIN, EXPRESSED"/>
    <property type="match status" value="1"/>
</dbReference>
<proteinExistence type="predicted"/>
<organism evidence="1 2">
    <name type="scientific">Lichtheimia ornata</name>
    <dbReference type="NCBI Taxonomy" id="688661"/>
    <lineage>
        <taxon>Eukaryota</taxon>
        <taxon>Fungi</taxon>
        <taxon>Fungi incertae sedis</taxon>
        <taxon>Mucoromycota</taxon>
        <taxon>Mucoromycotina</taxon>
        <taxon>Mucoromycetes</taxon>
        <taxon>Mucorales</taxon>
        <taxon>Lichtheimiaceae</taxon>
        <taxon>Lichtheimia</taxon>
    </lineage>
</organism>